<reference evidence="3" key="1">
    <citation type="journal article" date="2019" name="Int. J. Syst. Evol. Microbiol.">
        <title>The Global Catalogue of Microorganisms (GCM) 10K type strain sequencing project: providing services to taxonomists for standard genome sequencing and annotation.</title>
        <authorList>
            <consortium name="The Broad Institute Genomics Platform"/>
            <consortium name="The Broad Institute Genome Sequencing Center for Infectious Disease"/>
            <person name="Wu L."/>
            <person name="Ma J."/>
        </authorList>
    </citation>
    <scope>NUCLEOTIDE SEQUENCE [LARGE SCALE GENOMIC DNA]</scope>
    <source>
        <strain evidence="3">CCTCC AB 2013263</strain>
    </source>
</reference>
<feature type="domain" description="YkoP-like" evidence="1">
    <location>
        <begin position="237"/>
        <end position="348"/>
    </location>
</feature>
<proteinExistence type="predicted"/>
<comment type="caution">
    <text evidence="2">The sequence shown here is derived from an EMBL/GenBank/DDBJ whole genome shotgun (WGS) entry which is preliminary data.</text>
</comment>
<protein>
    <submittedName>
        <fullName evidence="2">Sectered polysaccharide deacetylase</fullName>
    </submittedName>
</protein>
<dbReference type="Proteomes" id="UP001595748">
    <property type="component" value="Unassembled WGS sequence"/>
</dbReference>
<sequence>MAQNTVQDTVQDTVQSILLRAGAFGSLHGGHPGEPAVGLSVPVESMHELRQALDLLEEAKVRATLLIAPQAVPGDSDDLWQAVQAGHEVAGLNLPVNDRRLEALTGKPVRFWALPARGVTRGTLRAMHGAGIAPLPPATGQPAPGSILCLTPADLKNRLPELKKLGYRPVPVGELRDLRRGTPRDALHDLYQRVVEDRYAEREGVIDLSQRFDAVLRVAPLDHAPAPLPLPPRTPTAELHVNSTRLVGLASSNLTATYKAYQRSLRDVAQALDTRPELQDAQAVFAVTLFHSPLEKAGFVILDLPPLRARWYALGFRLLRVAYGTTRTPSEGTPKMGWMTREAFLNRYGGKR</sequence>
<evidence type="ECO:0000313" key="3">
    <source>
        <dbReference type="Proteomes" id="UP001595748"/>
    </source>
</evidence>
<keyword evidence="3" id="KW-1185">Reference proteome</keyword>
<dbReference type="EMBL" id="JBHRZF010000060">
    <property type="protein sequence ID" value="MFC3860290.1"/>
    <property type="molecule type" value="Genomic_DNA"/>
</dbReference>
<gene>
    <name evidence="2" type="ORF">ACFOPQ_05865</name>
</gene>
<name>A0ABV8A7W0_9DEIO</name>
<evidence type="ECO:0000259" key="1">
    <source>
        <dbReference type="Pfam" id="PF22790"/>
    </source>
</evidence>
<evidence type="ECO:0000313" key="2">
    <source>
        <dbReference type="EMBL" id="MFC3860290.1"/>
    </source>
</evidence>
<dbReference type="RefSeq" id="WP_380076442.1">
    <property type="nucleotide sequence ID" value="NZ_JBHRZF010000060.1"/>
</dbReference>
<dbReference type="InterPro" id="IPR011330">
    <property type="entry name" value="Glyco_hydro/deAcase_b/a-brl"/>
</dbReference>
<accession>A0ABV8A7W0</accession>
<dbReference type="SUPFAM" id="SSF88713">
    <property type="entry name" value="Glycoside hydrolase/deacetylase"/>
    <property type="match status" value="1"/>
</dbReference>
<dbReference type="InterPro" id="IPR054467">
    <property type="entry name" value="YkoP-like_dom"/>
</dbReference>
<dbReference type="Pfam" id="PF22790">
    <property type="entry name" value="YkoP"/>
    <property type="match status" value="1"/>
</dbReference>
<organism evidence="2 3">
    <name type="scientific">Deinococcus antarcticus</name>
    <dbReference type="NCBI Taxonomy" id="1298767"/>
    <lineage>
        <taxon>Bacteria</taxon>
        <taxon>Thermotogati</taxon>
        <taxon>Deinococcota</taxon>
        <taxon>Deinococci</taxon>
        <taxon>Deinococcales</taxon>
        <taxon>Deinococcaceae</taxon>
        <taxon>Deinococcus</taxon>
    </lineage>
</organism>